<proteinExistence type="predicted"/>
<dbReference type="PROSITE" id="PS51253">
    <property type="entry name" value="HTH_CENPB"/>
    <property type="match status" value="1"/>
</dbReference>
<dbReference type="InParanoid" id="A0A2R5GU28"/>
<dbReference type="SMART" id="SM00674">
    <property type="entry name" value="CENPB"/>
    <property type="match status" value="1"/>
</dbReference>
<dbReference type="Proteomes" id="UP000241890">
    <property type="component" value="Unassembled WGS sequence"/>
</dbReference>
<keyword evidence="5" id="KW-1185">Reference proteome</keyword>
<sequence length="374" mass="41944">MSGQRTLRGFFGVGPTSSEELHEETEEPTAARDIADDEEAENDKNDKDDKNNEDDEEDEDALRMNEPASRTYNVVSNSAYCAQLQRAIDMVLCRGEFAGHAPVSVSEAARVNSRNGIKIARTTLISRLEKARNNDGQCQMAATRLTKHEEERLVRLVLDSARRNLHLDVSMIKQVARDIAAQRKVKFVASNGWWSGFKQRHPELLQRNSKVPTSSRNQARDFNNAKTWFDKFEGPHTEVGIRNEKILDHLGGTTEKGQLGATESRLSDKNPASRDPSEETKTNELMSKIAHLLRRLDEEDLASEACRAGPFPQIVNNGTITFNINISLNYPSNGEINHKDAEKFKQKLLHELSRQINGVLSPQMTAMPQNAPNA</sequence>
<accession>A0A2R5GU28</accession>
<comment type="caution">
    <text evidence="4">The sequence shown here is derived from an EMBL/GenBank/DDBJ whole genome shotgun (WGS) entry which is preliminary data.</text>
</comment>
<feature type="compositionally biased region" description="Acidic residues" evidence="2">
    <location>
        <begin position="51"/>
        <end position="60"/>
    </location>
</feature>
<feature type="compositionally biased region" description="Basic and acidic residues" evidence="2">
    <location>
        <begin position="265"/>
        <end position="282"/>
    </location>
</feature>
<dbReference type="InterPro" id="IPR006600">
    <property type="entry name" value="HTH_CenpB_DNA-bd_dom"/>
</dbReference>
<reference evidence="4 5" key="1">
    <citation type="submission" date="2017-12" db="EMBL/GenBank/DDBJ databases">
        <title>Sequencing, de novo assembly and annotation of complete genome of a new Thraustochytrid species, strain FCC1311.</title>
        <authorList>
            <person name="Sedici K."/>
            <person name="Godart F."/>
            <person name="Aiese Cigliano R."/>
            <person name="Sanseverino W."/>
            <person name="Barakat M."/>
            <person name="Ortet P."/>
            <person name="Marechal E."/>
            <person name="Cagnac O."/>
            <person name="Amato A."/>
        </authorList>
    </citation>
    <scope>NUCLEOTIDE SEQUENCE [LARGE SCALE GENOMIC DNA]</scope>
</reference>
<evidence type="ECO:0000259" key="3">
    <source>
        <dbReference type="PROSITE" id="PS51253"/>
    </source>
</evidence>
<organism evidence="4 5">
    <name type="scientific">Hondaea fermentalgiana</name>
    <dbReference type="NCBI Taxonomy" id="2315210"/>
    <lineage>
        <taxon>Eukaryota</taxon>
        <taxon>Sar</taxon>
        <taxon>Stramenopiles</taxon>
        <taxon>Bigyra</taxon>
        <taxon>Labyrinthulomycetes</taxon>
        <taxon>Thraustochytrida</taxon>
        <taxon>Thraustochytriidae</taxon>
        <taxon>Hondaea</taxon>
    </lineage>
</organism>
<evidence type="ECO:0000256" key="1">
    <source>
        <dbReference type="ARBA" id="ARBA00023125"/>
    </source>
</evidence>
<dbReference type="GO" id="GO:0003677">
    <property type="term" value="F:DNA binding"/>
    <property type="evidence" value="ECO:0007669"/>
    <property type="project" value="UniProtKB-KW"/>
</dbReference>
<evidence type="ECO:0000313" key="4">
    <source>
        <dbReference type="EMBL" id="GBG31394.1"/>
    </source>
</evidence>
<dbReference type="Gene3D" id="1.10.10.60">
    <property type="entry name" value="Homeodomain-like"/>
    <property type="match status" value="1"/>
</dbReference>
<evidence type="ECO:0000313" key="5">
    <source>
        <dbReference type="Proteomes" id="UP000241890"/>
    </source>
</evidence>
<feature type="region of interest" description="Disordered" evidence="2">
    <location>
        <begin position="1"/>
        <end position="69"/>
    </location>
</feature>
<feature type="domain" description="HTH CENPB-type" evidence="3">
    <location>
        <begin position="137"/>
        <end position="207"/>
    </location>
</feature>
<name>A0A2R5GU28_9STRA</name>
<protein>
    <recommendedName>
        <fullName evidence="3">HTH CENPB-type domain-containing protein</fullName>
    </recommendedName>
</protein>
<feature type="region of interest" description="Disordered" evidence="2">
    <location>
        <begin position="250"/>
        <end position="282"/>
    </location>
</feature>
<gene>
    <name evidence="4" type="ORF">FCC1311_076182</name>
</gene>
<dbReference type="EMBL" id="BEYU01000097">
    <property type="protein sequence ID" value="GBG31394.1"/>
    <property type="molecule type" value="Genomic_DNA"/>
</dbReference>
<keyword evidence="1" id="KW-0238">DNA-binding</keyword>
<dbReference type="SUPFAM" id="SSF46689">
    <property type="entry name" value="Homeodomain-like"/>
    <property type="match status" value="1"/>
</dbReference>
<dbReference type="InterPro" id="IPR009057">
    <property type="entry name" value="Homeodomain-like_sf"/>
</dbReference>
<evidence type="ECO:0000256" key="2">
    <source>
        <dbReference type="SAM" id="MobiDB-lite"/>
    </source>
</evidence>
<dbReference type="Pfam" id="PF03221">
    <property type="entry name" value="HTH_Tnp_Tc5"/>
    <property type="match status" value="1"/>
</dbReference>
<dbReference type="AlphaFoldDB" id="A0A2R5GU28"/>